<dbReference type="EMBL" id="JACHVB010000019">
    <property type="protein sequence ID" value="MBC2593903.1"/>
    <property type="molecule type" value="Genomic_DNA"/>
</dbReference>
<dbReference type="PROSITE" id="PS50932">
    <property type="entry name" value="HTH_LACI_2"/>
    <property type="match status" value="1"/>
</dbReference>
<evidence type="ECO:0000313" key="7">
    <source>
        <dbReference type="Proteomes" id="UP000546464"/>
    </source>
</evidence>
<dbReference type="InterPro" id="IPR046335">
    <property type="entry name" value="LacI/GalR-like_sensor"/>
</dbReference>
<dbReference type="InterPro" id="IPR000843">
    <property type="entry name" value="HTH_LacI"/>
</dbReference>
<evidence type="ECO:0000256" key="1">
    <source>
        <dbReference type="ARBA" id="ARBA00023015"/>
    </source>
</evidence>
<dbReference type="Proteomes" id="UP000546464">
    <property type="component" value="Unassembled WGS sequence"/>
</dbReference>
<dbReference type="RefSeq" id="WP_185674893.1">
    <property type="nucleotide sequence ID" value="NZ_JACHVB010000019.1"/>
</dbReference>
<dbReference type="GO" id="GO:0000976">
    <property type="term" value="F:transcription cis-regulatory region binding"/>
    <property type="evidence" value="ECO:0007669"/>
    <property type="project" value="TreeGrafter"/>
</dbReference>
<dbReference type="SUPFAM" id="SSF47413">
    <property type="entry name" value="lambda repressor-like DNA-binding domains"/>
    <property type="match status" value="1"/>
</dbReference>
<dbReference type="CDD" id="cd01392">
    <property type="entry name" value="HTH_LacI"/>
    <property type="match status" value="1"/>
</dbReference>
<accession>A0A842HBR5</accession>
<dbReference type="SMART" id="SM00354">
    <property type="entry name" value="HTH_LACI"/>
    <property type="match status" value="1"/>
</dbReference>
<feature type="compositionally biased region" description="Polar residues" evidence="4">
    <location>
        <begin position="1"/>
        <end position="19"/>
    </location>
</feature>
<organism evidence="6 7">
    <name type="scientific">Ruficoccus amylovorans</name>
    <dbReference type="NCBI Taxonomy" id="1804625"/>
    <lineage>
        <taxon>Bacteria</taxon>
        <taxon>Pseudomonadati</taxon>
        <taxon>Verrucomicrobiota</taxon>
        <taxon>Opitutia</taxon>
        <taxon>Puniceicoccales</taxon>
        <taxon>Cerasicoccaceae</taxon>
        <taxon>Ruficoccus</taxon>
    </lineage>
</organism>
<feature type="domain" description="HTH lacI-type" evidence="5">
    <location>
        <begin position="35"/>
        <end position="83"/>
    </location>
</feature>
<dbReference type="Gene3D" id="1.10.260.40">
    <property type="entry name" value="lambda repressor-like DNA-binding domains"/>
    <property type="match status" value="1"/>
</dbReference>
<comment type="caution">
    <text evidence="6">The sequence shown here is derived from an EMBL/GenBank/DDBJ whole genome shotgun (WGS) entry which is preliminary data.</text>
</comment>
<reference evidence="6 7" key="1">
    <citation type="submission" date="2020-07" db="EMBL/GenBank/DDBJ databases">
        <authorList>
            <person name="Feng X."/>
        </authorList>
    </citation>
    <scope>NUCLEOTIDE SEQUENCE [LARGE SCALE GENOMIC DNA]</scope>
    <source>
        <strain evidence="6 7">JCM31066</strain>
    </source>
</reference>
<keyword evidence="3" id="KW-0804">Transcription</keyword>
<keyword evidence="2 6" id="KW-0238">DNA-binding</keyword>
<name>A0A842HBR5_9BACT</name>
<keyword evidence="7" id="KW-1185">Reference proteome</keyword>
<dbReference type="SUPFAM" id="SSF53822">
    <property type="entry name" value="Periplasmic binding protein-like I"/>
    <property type="match status" value="1"/>
</dbReference>
<dbReference type="GO" id="GO:0003700">
    <property type="term" value="F:DNA-binding transcription factor activity"/>
    <property type="evidence" value="ECO:0007669"/>
    <property type="project" value="TreeGrafter"/>
</dbReference>
<keyword evidence="1" id="KW-0805">Transcription regulation</keyword>
<feature type="region of interest" description="Disordered" evidence="4">
    <location>
        <begin position="1"/>
        <end position="27"/>
    </location>
</feature>
<dbReference type="Pfam" id="PF13377">
    <property type="entry name" value="Peripla_BP_3"/>
    <property type="match status" value="1"/>
</dbReference>
<dbReference type="Pfam" id="PF00356">
    <property type="entry name" value="LacI"/>
    <property type="match status" value="1"/>
</dbReference>
<dbReference type="InterPro" id="IPR028082">
    <property type="entry name" value="Peripla_BP_I"/>
</dbReference>
<gene>
    <name evidence="6" type="ORF">H5P28_06475</name>
</gene>
<dbReference type="InterPro" id="IPR010982">
    <property type="entry name" value="Lambda_DNA-bd_dom_sf"/>
</dbReference>
<dbReference type="Gene3D" id="3.40.50.2300">
    <property type="match status" value="2"/>
</dbReference>
<evidence type="ECO:0000256" key="3">
    <source>
        <dbReference type="ARBA" id="ARBA00023163"/>
    </source>
</evidence>
<dbReference type="AlphaFoldDB" id="A0A842HBR5"/>
<protein>
    <submittedName>
        <fullName evidence="6">LacI family DNA-binding transcriptional regulator</fullName>
    </submittedName>
</protein>
<dbReference type="PANTHER" id="PTHR30146">
    <property type="entry name" value="LACI-RELATED TRANSCRIPTIONAL REPRESSOR"/>
    <property type="match status" value="1"/>
</dbReference>
<evidence type="ECO:0000256" key="4">
    <source>
        <dbReference type="SAM" id="MobiDB-lite"/>
    </source>
</evidence>
<evidence type="ECO:0000256" key="2">
    <source>
        <dbReference type="ARBA" id="ARBA00023125"/>
    </source>
</evidence>
<evidence type="ECO:0000313" key="6">
    <source>
        <dbReference type="EMBL" id="MBC2593903.1"/>
    </source>
</evidence>
<proteinExistence type="predicted"/>
<dbReference type="CDD" id="cd06267">
    <property type="entry name" value="PBP1_LacI_sugar_binding-like"/>
    <property type="match status" value="1"/>
</dbReference>
<sequence>MNASSRRSSTTQEANSKSLVSDKTDGRPMDLKGLARILNLSIVTVSRALNNRPGVGASTRQRVLEAARTHRYTPNGAARMLKDRPTMTVGLFFAPFYGPKQDINPNALNLIERLRKALDLREVEMRVFYYEGDVNLRTQALEVDVGIFYGHFSTDSFAVAHNVGIPAVLFDKHSPFPDQISVLVDAAQCCQQAVQYLVAQGHTRIGLMTGPLQELYFRKYAEAFPAALTELGLLGHSDWVFCLPGADCNQEGSREALFPLLQRKAPEERPTAMVFASDWLAIGGRRAALDAGLSIPRDFSLIGHDNMPVTADLDPPLTTFDMHIGRVVQTLTHLAVQLGSRTKLPRTDAPASRDILIMPDFVKRSSSVCLRPTLPDGANAHLIPESKLASS</sequence>
<evidence type="ECO:0000259" key="5">
    <source>
        <dbReference type="PROSITE" id="PS50932"/>
    </source>
</evidence>
<dbReference type="PANTHER" id="PTHR30146:SF109">
    <property type="entry name" value="HTH-TYPE TRANSCRIPTIONAL REGULATOR GALS"/>
    <property type="match status" value="1"/>
</dbReference>